<feature type="chain" id="PRO_5008580522" description="Methyltransferase FkbM domain-containing protein" evidence="1">
    <location>
        <begin position="31"/>
        <end position="297"/>
    </location>
</feature>
<dbReference type="GO" id="GO:0016197">
    <property type="term" value="P:endosomal transport"/>
    <property type="evidence" value="ECO:0007669"/>
    <property type="project" value="TreeGrafter"/>
</dbReference>
<dbReference type="EMBL" id="GEDC01028906">
    <property type="protein sequence ID" value="JAS08392.1"/>
    <property type="molecule type" value="Transcribed_RNA"/>
</dbReference>
<name>A0A1B6CJ41_9HEMI</name>
<dbReference type="GO" id="GO:0005886">
    <property type="term" value="C:plasma membrane"/>
    <property type="evidence" value="ECO:0007669"/>
    <property type="project" value="TreeGrafter"/>
</dbReference>
<dbReference type="InterPro" id="IPR053202">
    <property type="entry name" value="EGF_Rcpt_Signaling_Reg"/>
</dbReference>
<gene>
    <name evidence="5" type="ORF">g.28176</name>
    <name evidence="6" type="ORF">g.28177</name>
    <name evidence="4" type="ORF">g.28178</name>
    <name evidence="3" type="ORF">g.28179</name>
    <name evidence="7" type="ORF">g.28180</name>
</gene>
<evidence type="ECO:0000313" key="5">
    <source>
        <dbReference type="EMBL" id="JAS19243.1"/>
    </source>
</evidence>
<evidence type="ECO:0000259" key="2">
    <source>
        <dbReference type="Pfam" id="PF05050"/>
    </source>
</evidence>
<evidence type="ECO:0000313" key="6">
    <source>
        <dbReference type="EMBL" id="JAS22171.1"/>
    </source>
</evidence>
<dbReference type="InterPro" id="IPR006342">
    <property type="entry name" value="FkbM_mtfrase"/>
</dbReference>
<dbReference type="GO" id="GO:0031902">
    <property type="term" value="C:late endosome membrane"/>
    <property type="evidence" value="ECO:0007669"/>
    <property type="project" value="TreeGrafter"/>
</dbReference>
<dbReference type="GO" id="GO:0005789">
    <property type="term" value="C:endoplasmic reticulum membrane"/>
    <property type="evidence" value="ECO:0007669"/>
    <property type="project" value="TreeGrafter"/>
</dbReference>
<sequence length="297" mass="34555">MKCGHLKKVKTWIFLFLLCVCVITITKVSSDIRKNEMDFVKSISVLQWYNYTEGKHLNGPKILMNDPRLVTRLQQNFLIPPPEPFSKHPYHLTKPELTDTSMGQAEKVKQILKYKKNGFFVECGAMDGETRSNTLYFERYLNWTGLLIEADPLNFGEMMLKNRRAWLSPTCLSKTQYPTIVSFKQQYNQGKISDETVGSTKPDHVDVQCFPFYTYMLAMNITNVDYFSLDVEGDELDVLKTIPFHIINIETLSVEFIHVKEGRDSISEFMKSKGYRIDSEVTHPNWLANDYIFVKNR</sequence>
<dbReference type="InterPro" id="IPR029063">
    <property type="entry name" value="SAM-dependent_MTases_sf"/>
</dbReference>
<feature type="signal peptide" evidence="1">
    <location>
        <begin position="1"/>
        <end position="30"/>
    </location>
</feature>
<dbReference type="PANTHER" id="PTHR34009:SF2">
    <property type="entry name" value="PROTEIN STAR"/>
    <property type="match status" value="1"/>
</dbReference>
<dbReference type="EMBL" id="GEDC01015127">
    <property type="protein sequence ID" value="JAS22171.1"/>
    <property type="molecule type" value="Transcribed_RNA"/>
</dbReference>
<reference evidence="4" key="1">
    <citation type="submission" date="2015-12" db="EMBL/GenBank/DDBJ databases">
        <title>De novo transcriptome assembly of four potential Pierce s Disease insect vectors from Arizona vineyards.</title>
        <authorList>
            <person name="Tassone E.E."/>
        </authorList>
    </citation>
    <scope>NUCLEOTIDE SEQUENCE</scope>
</reference>
<evidence type="ECO:0000256" key="1">
    <source>
        <dbReference type="SAM" id="SignalP"/>
    </source>
</evidence>
<dbReference type="Pfam" id="PF05050">
    <property type="entry name" value="Methyltransf_21"/>
    <property type="match status" value="1"/>
</dbReference>
<dbReference type="GO" id="GO:0006888">
    <property type="term" value="P:endoplasmic reticulum to Golgi vesicle-mediated transport"/>
    <property type="evidence" value="ECO:0007669"/>
    <property type="project" value="TreeGrafter"/>
</dbReference>
<accession>A0A1B6CJ41</accession>
<dbReference type="Gene3D" id="3.40.50.150">
    <property type="entry name" value="Vaccinia Virus protein VP39"/>
    <property type="match status" value="1"/>
</dbReference>
<feature type="domain" description="Methyltransferase FkbM" evidence="2">
    <location>
        <begin position="122"/>
        <end position="277"/>
    </location>
</feature>
<dbReference type="PANTHER" id="PTHR34009">
    <property type="entry name" value="PROTEIN STAR"/>
    <property type="match status" value="1"/>
</dbReference>
<evidence type="ECO:0000313" key="7">
    <source>
        <dbReference type="EMBL" id="JAS31793.1"/>
    </source>
</evidence>
<dbReference type="AlphaFoldDB" id="A0A1B6CJ41"/>
<protein>
    <recommendedName>
        <fullName evidence="2">Methyltransferase FkbM domain-containing protein</fullName>
    </recommendedName>
</protein>
<dbReference type="EMBL" id="GEDC01023943">
    <property type="protein sequence ID" value="JAS13355.1"/>
    <property type="molecule type" value="Transcribed_RNA"/>
</dbReference>
<dbReference type="EMBL" id="GEDC01005505">
    <property type="protein sequence ID" value="JAS31793.1"/>
    <property type="molecule type" value="Transcribed_RNA"/>
</dbReference>
<dbReference type="GO" id="GO:0005794">
    <property type="term" value="C:Golgi apparatus"/>
    <property type="evidence" value="ECO:0007669"/>
    <property type="project" value="TreeGrafter"/>
</dbReference>
<proteinExistence type="predicted"/>
<keyword evidence="1" id="KW-0732">Signal</keyword>
<dbReference type="EMBL" id="GEDC01018055">
    <property type="protein sequence ID" value="JAS19243.1"/>
    <property type="molecule type" value="Transcribed_RNA"/>
</dbReference>
<organism evidence="4">
    <name type="scientific">Clastoptera arizonana</name>
    <name type="common">Arizona spittle bug</name>
    <dbReference type="NCBI Taxonomy" id="38151"/>
    <lineage>
        <taxon>Eukaryota</taxon>
        <taxon>Metazoa</taxon>
        <taxon>Ecdysozoa</taxon>
        <taxon>Arthropoda</taxon>
        <taxon>Hexapoda</taxon>
        <taxon>Insecta</taxon>
        <taxon>Pterygota</taxon>
        <taxon>Neoptera</taxon>
        <taxon>Paraneoptera</taxon>
        <taxon>Hemiptera</taxon>
        <taxon>Auchenorrhyncha</taxon>
        <taxon>Cercopoidea</taxon>
        <taxon>Clastopteridae</taxon>
        <taxon>Clastoptera</taxon>
    </lineage>
</organism>
<dbReference type="SUPFAM" id="SSF53335">
    <property type="entry name" value="S-adenosyl-L-methionine-dependent methyltransferases"/>
    <property type="match status" value="1"/>
</dbReference>
<evidence type="ECO:0000313" key="3">
    <source>
        <dbReference type="EMBL" id="JAS08392.1"/>
    </source>
</evidence>
<evidence type="ECO:0000313" key="4">
    <source>
        <dbReference type="EMBL" id="JAS13355.1"/>
    </source>
</evidence>